<sequence>MEVRKAVITVPAYFDSARNAAKLAGIEVLVLINAVALSYSIAKNNNSGIYILKLHQGVFPVLAVGGDDFQSASCQMCTTIPLLVVGVIPLHSYFFANTKIFCITLHAGILLAHLPLACSWGHYYYQCFFVRISAGMPTILYQLQILSHPHLR</sequence>
<evidence type="ECO:0000256" key="3">
    <source>
        <dbReference type="ARBA" id="ARBA00022840"/>
    </source>
</evidence>
<dbReference type="GO" id="GO:0005524">
    <property type="term" value="F:ATP binding"/>
    <property type="evidence" value="ECO:0007669"/>
    <property type="project" value="UniProtKB-KW"/>
</dbReference>
<feature type="transmembrane region" description="Helical" evidence="4">
    <location>
        <begin position="21"/>
        <end position="42"/>
    </location>
</feature>
<feature type="transmembrane region" description="Helical" evidence="4">
    <location>
        <begin position="100"/>
        <end position="117"/>
    </location>
</feature>
<keyword evidence="4" id="KW-1133">Transmembrane helix</keyword>
<keyword evidence="6" id="KW-1185">Reference proteome</keyword>
<name>A0A0N4T0R6_BRUPA</name>
<proteinExistence type="inferred from homology"/>
<dbReference type="Pfam" id="PF00012">
    <property type="entry name" value="HSP70"/>
    <property type="match status" value="1"/>
</dbReference>
<organism evidence="7">
    <name type="scientific">Brugia pahangi</name>
    <name type="common">Filarial nematode worm</name>
    <dbReference type="NCBI Taxonomy" id="6280"/>
    <lineage>
        <taxon>Eukaryota</taxon>
        <taxon>Metazoa</taxon>
        <taxon>Ecdysozoa</taxon>
        <taxon>Nematoda</taxon>
        <taxon>Chromadorea</taxon>
        <taxon>Rhabditida</taxon>
        <taxon>Spirurina</taxon>
        <taxon>Spiruromorpha</taxon>
        <taxon>Filarioidea</taxon>
        <taxon>Onchocercidae</taxon>
        <taxon>Brugia</taxon>
    </lineage>
</organism>
<dbReference type="SUPFAM" id="SSF53067">
    <property type="entry name" value="Actin-like ATPase domain"/>
    <property type="match status" value="1"/>
</dbReference>
<feature type="transmembrane region" description="Helical" evidence="4">
    <location>
        <begin position="69"/>
        <end position="88"/>
    </location>
</feature>
<reference evidence="7" key="1">
    <citation type="submission" date="2017-02" db="UniProtKB">
        <authorList>
            <consortium name="WormBaseParasite"/>
        </authorList>
    </citation>
    <scope>IDENTIFICATION</scope>
</reference>
<dbReference type="Proteomes" id="UP000278627">
    <property type="component" value="Unassembled WGS sequence"/>
</dbReference>
<keyword evidence="4" id="KW-0472">Membrane</keyword>
<dbReference type="InterPro" id="IPR013126">
    <property type="entry name" value="Hsp_70_fam"/>
</dbReference>
<evidence type="ECO:0000256" key="2">
    <source>
        <dbReference type="ARBA" id="ARBA00022741"/>
    </source>
</evidence>
<keyword evidence="3" id="KW-0067">ATP-binding</keyword>
<evidence type="ECO:0000313" key="6">
    <source>
        <dbReference type="Proteomes" id="UP000278627"/>
    </source>
</evidence>
<evidence type="ECO:0000256" key="1">
    <source>
        <dbReference type="ARBA" id="ARBA00007381"/>
    </source>
</evidence>
<dbReference type="EMBL" id="UZAD01000156">
    <property type="protein sequence ID" value="VDN82892.1"/>
    <property type="molecule type" value="Genomic_DNA"/>
</dbReference>
<keyword evidence="4" id="KW-0812">Transmembrane</keyword>
<keyword evidence="2" id="KW-0547">Nucleotide-binding</keyword>
<comment type="similarity">
    <text evidence="1">Belongs to the heat shock protein 70 family.</text>
</comment>
<accession>A0A0N4T0R6</accession>
<gene>
    <name evidence="5" type="ORF">BPAG_LOCUS1706</name>
</gene>
<evidence type="ECO:0000256" key="4">
    <source>
        <dbReference type="SAM" id="Phobius"/>
    </source>
</evidence>
<reference evidence="5 6" key="2">
    <citation type="submission" date="2018-11" db="EMBL/GenBank/DDBJ databases">
        <authorList>
            <consortium name="Pathogen Informatics"/>
        </authorList>
    </citation>
    <scope>NUCLEOTIDE SEQUENCE [LARGE SCALE GENOMIC DNA]</scope>
</reference>
<dbReference type="GO" id="GO:0140662">
    <property type="term" value="F:ATP-dependent protein folding chaperone"/>
    <property type="evidence" value="ECO:0007669"/>
    <property type="project" value="InterPro"/>
</dbReference>
<dbReference type="STRING" id="6280.A0A0N4T0R6"/>
<dbReference type="AlphaFoldDB" id="A0A0N4T0R6"/>
<evidence type="ECO:0000313" key="5">
    <source>
        <dbReference type="EMBL" id="VDN82892.1"/>
    </source>
</evidence>
<protein>
    <submittedName>
        <fullName evidence="7">Heat shock protein 70 family</fullName>
    </submittedName>
</protein>
<dbReference type="Gene3D" id="3.30.420.40">
    <property type="match status" value="1"/>
</dbReference>
<dbReference type="InterPro" id="IPR043129">
    <property type="entry name" value="ATPase_NBD"/>
</dbReference>
<evidence type="ECO:0000313" key="7">
    <source>
        <dbReference type="WBParaSite" id="BPAG_0000172501-mRNA-1"/>
    </source>
</evidence>
<dbReference type="WBParaSite" id="BPAG_0000172501-mRNA-1">
    <property type="protein sequence ID" value="BPAG_0000172501-mRNA-1"/>
    <property type="gene ID" value="BPAG_0000172501"/>
</dbReference>